<dbReference type="SMART" id="SM00225">
    <property type="entry name" value="BTB"/>
    <property type="match status" value="1"/>
</dbReference>
<dbReference type="GO" id="GO:0005737">
    <property type="term" value="C:cytoplasm"/>
    <property type="evidence" value="ECO:0007669"/>
    <property type="project" value="TreeGrafter"/>
</dbReference>
<keyword evidence="4" id="KW-1185">Reference proteome</keyword>
<organism evidence="3 4">
    <name type="scientific">Rhizophagus irregularis (strain DAOM 197198w)</name>
    <name type="common">Glomus intraradices</name>
    <dbReference type="NCBI Taxonomy" id="1432141"/>
    <lineage>
        <taxon>Eukaryota</taxon>
        <taxon>Fungi</taxon>
        <taxon>Fungi incertae sedis</taxon>
        <taxon>Mucoromycota</taxon>
        <taxon>Glomeromycotina</taxon>
        <taxon>Glomeromycetes</taxon>
        <taxon>Glomerales</taxon>
        <taxon>Glomeraceae</taxon>
        <taxon>Rhizophagus</taxon>
    </lineage>
</organism>
<gene>
    <name evidence="3" type="ORF">RirG_037260</name>
</gene>
<dbReference type="SUPFAM" id="SSF54695">
    <property type="entry name" value="POZ domain"/>
    <property type="match status" value="1"/>
</dbReference>
<dbReference type="PROSITE" id="PS51886">
    <property type="entry name" value="TLDC"/>
    <property type="match status" value="1"/>
</dbReference>
<dbReference type="EMBL" id="JEMT01012334">
    <property type="protein sequence ID" value="EXX75964.1"/>
    <property type="molecule type" value="Genomic_DNA"/>
</dbReference>
<protein>
    <recommendedName>
        <fullName evidence="5">Kelch-like protein 17</fullName>
    </recommendedName>
</protein>
<feature type="domain" description="BTB" evidence="1">
    <location>
        <begin position="24"/>
        <end position="99"/>
    </location>
</feature>
<dbReference type="Pfam" id="PF07534">
    <property type="entry name" value="TLD"/>
    <property type="match status" value="1"/>
</dbReference>
<dbReference type="Gene3D" id="1.25.40.420">
    <property type="match status" value="1"/>
</dbReference>
<comment type="caution">
    <text evidence="3">The sequence shown here is derived from an EMBL/GenBank/DDBJ whole genome shotgun (WGS) entry which is preliminary data.</text>
</comment>
<name>A0A015L8D9_RHIIW</name>
<dbReference type="PANTHER" id="PTHR46306">
    <property type="entry name" value="BTB/POZ DOMAIN-CONTAINING PROTEIN 9"/>
    <property type="match status" value="1"/>
</dbReference>
<sequence>MNDNKFLPKLSENLLEILKDNEFYDITIEVGNDPYVKIFRAHMVILNYRSTYLRRILSTNVNRNNNDGSLTHIKLPNISPEIFEMILRYIYGGRLSLEEYDTSDIIKILVASSELSLQELIPHLQLFLIEKKKNWMEQNFNLIYKTSFENNSFLKLQDFCTELITKEPEKIFNSVDFISLSGKSLISLIQHDNIQKNVIQVWEHVLKWGIAQNPGLSSDPSSYSKDDFINLKNNLQQFIPFINFFNLTSKEYLDKVYPYKKVIPKDLRENLFKYFMDQQSNNPEPNIINEETSSKNIDSKIITIKHAQLISRWIDRLEITDRMENSYDFKLILRGSRDGFSPSKFHEICDNQYHTITIIKVEDSNEILGGYNPIMWTSNIIWGVTKDSFIFSFKNKENIGNYILSRVKNENYAIENDSSLGPTFGDGDLELNGKNHNKACYYSRVYEKQIRETEDNFSVEEYEIFQIIKD</sequence>
<reference evidence="3 4" key="1">
    <citation type="submission" date="2014-02" db="EMBL/GenBank/DDBJ databases">
        <title>Single nucleus genome sequencing reveals high similarity among nuclei of an endomycorrhizal fungus.</title>
        <authorList>
            <person name="Lin K."/>
            <person name="Geurts R."/>
            <person name="Zhang Z."/>
            <person name="Limpens E."/>
            <person name="Saunders D.G."/>
            <person name="Mu D."/>
            <person name="Pang E."/>
            <person name="Cao H."/>
            <person name="Cha H."/>
            <person name="Lin T."/>
            <person name="Zhou Q."/>
            <person name="Shang Y."/>
            <person name="Li Y."/>
            <person name="Ivanov S."/>
            <person name="Sharma T."/>
            <person name="Velzen R.V."/>
            <person name="Ruijter N.D."/>
            <person name="Aanen D.K."/>
            <person name="Win J."/>
            <person name="Kamoun S."/>
            <person name="Bisseling T."/>
            <person name="Huang S."/>
        </authorList>
    </citation>
    <scope>NUCLEOTIDE SEQUENCE [LARGE SCALE GENOMIC DNA]</scope>
    <source>
        <strain evidence="4">DAOM197198w</strain>
    </source>
</reference>
<proteinExistence type="predicted"/>
<evidence type="ECO:0000259" key="1">
    <source>
        <dbReference type="PROSITE" id="PS50097"/>
    </source>
</evidence>
<dbReference type="InterPro" id="IPR011333">
    <property type="entry name" value="SKP1/BTB/POZ_sf"/>
</dbReference>
<dbReference type="Proteomes" id="UP000022910">
    <property type="component" value="Unassembled WGS sequence"/>
</dbReference>
<evidence type="ECO:0000259" key="2">
    <source>
        <dbReference type="PROSITE" id="PS51886"/>
    </source>
</evidence>
<dbReference type="Gene3D" id="3.30.710.10">
    <property type="entry name" value="Potassium Channel Kv1.1, Chain A"/>
    <property type="match status" value="1"/>
</dbReference>
<dbReference type="PANTHER" id="PTHR46306:SF1">
    <property type="entry name" value="BTB_POZ DOMAIN-CONTAINING PROTEIN 9"/>
    <property type="match status" value="1"/>
</dbReference>
<evidence type="ECO:0000313" key="4">
    <source>
        <dbReference type="Proteomes" id="UP000022910"/>
    </source>
</evidence>
<dbReference type="Pfam" id="PF00651">
    <property type="entry name" value="BTB"/>
    <property type="match status" value="1"/>
</dbReference>
<evidence type="ECO:0008006" key="5">
    <source>
        <dbReference type="Google" id="ProtNLM"/>
    </source>
</evidence>
<dbReference type="PROSITE" id="PS50097">
    <property type="entry name" value="BTB"/>
    <property type="match status" value="1"/>
</dbReference>
<evidence type="ECO:0000313" key="3">
    <source>
        <dbReference type="EMBL" id="EXX75964.1"/>
    </source>
</evidence>
<dbReference type="InterPro" id="IPR000210">
    <property type="entry name" value="BTB/POZ_dom"/>
</dbReference>
<dbReference type="InterPro" id="IPR052407">
    <property type="entry name" value="BTB_POZ_domain_cont_9"/>
</dbReference>
<dbReference type="AlphaFoldDB" id="A0A015L8D9"/>
<dbReference type="CDD" id="cd18186">
    <property type="entry name" value="BTB_POZ_ZBTB_KLHL-like"/>
    <property type="match status" value="1"/>
</dbReference>
<dbReference type="HOGENOM" id="CLU_021542_0_2_1"/>
<accession>A0A015L8D9</accession>
<dbReference type="InterPro" id="IPR006571">
    <property type="entry name" value="TLDc_dom"/>
</dbReference>
<feature type="domain" description="TLDc" evidence="2">
    <location>
        <begin position="300"/>
        <end position="468"/>
    </location>
</feature>